<proteinExistence type="predicted"/>
<organism evidence="1">
    <name type="scientific">uncultured Caudovirales phage</name>
    <dbReference type="NCBI Taxonomy" id="2100421"/>
    <lineage>
        <taxon>Viruses</taxon>
        <taxon>Duplodnaviria</taxon>
        <taxon>Heunggongvirae</taxon>
        <taxon>Uroviricota</taxon>
        <taxon>Caudoviricetes</taxon>
        <taxon>Peduoviridae</taxon>
        <taxon>Maltschvirus</taxon>
        <taxon>Maltschvirus maltsch</taxon>
    </lineage>
</organism>
<evidence type="ECO:0000313" key="1">
    <source>
        <dbReference type="EMBL" id="CAB5225505.1"/>
    </source>
</evidence>
<sequence>MKATDSTRFSLEELDVMSLFLEEYYCEFLDFISDSGLDQEFAEILLAKLACACLRSE</sequence>
<gene>
    <name evidence="1" type="ORF">UFOVP745_26</name>
</gene>
<dbReference type="EMBL" id="LR798348">
    <property type="protein sequence ID" value="CAB5225505.1"/>
    <property type="molecule type" value="Genomic_DNA"/>
</dbReference>
<accession>A0A6J7X6Y2</accession>
<reference evidence="1" key="1">
    <citation type="submission" date="2020-05" db="EMBL/GenBank/DDBJ databases">
        <authorList>
            <person name="Chiriac C."/>
            <person name="Salcher M."/>
            <person name="Ghai R."/>
            <person name="Kavagutti S V."/>
        </authorList>
    </citation>
    <scope>NUCLEOTIDE SEQUENCE</scope>
</reference>
<protein>
    <submittedName>
        <fullName evidence="1">Uncharacterized protein</fullName>
    </submittedName>
</protein>
<name>A0A6J7X6Y2_9CAUD</name>